<dbReference type="SUPFAM" id="SSF55729">
    <property type="entry name" value="Acyl-CoA N-acyltransferases (Nat)"/>
    <property type="match status" value="1"/>
</dbReference>
<dbReference type="InterPro" id="IPR007471">
    <property type="entry name" value="N-end_Aminoacyl_Trfase_N"/>
</dbReference>
<dbReference type="EMBL" id="KV453925">
    <property type="protein sequence ID" value="ODV75803.1"/>
    <property type="molecule type" value="Genomic_DNA"/>
</dbReference>
<dbReference type="RefSeq" id="XP_020072842.1">
    <property type="nucleotide sequence ID" value="XM_020213932.1"/>
</dbReference>
<organism evidence="6 7">
    <name type="scientific">Cyberlindnera jadinii (strain ATCC 18201 / CBS 1600 / BCRC 20928 / JCM 3617 / NBRC 0987 / NRRL Y-1542)</name>
    <name type="common">Torula yeast</name>
    <name type="synonym">Candida utilis</name>
    <dbReference type="NCBI Taxonomy" id="983966"/>
    <lineage>
        <taxon>Eukaryota</taxon>
        <taxon>Fungi</taxon>
        <taxon>Dikarya</taxon>
        <taxon>Ascomycota</taxon>
        <taxon>Saccharomycotina</taxon>
        <taxon>Saccharomycetes</taxon>
        <taxon>Phaffomycetales</taxon>
        <taxon>Phaffomycetaceae</taxon>
        <taxon>Cyberlindnera</taxon>
    </lineage>
</organism>
<dbReference type="InterPro" id="IPR030700">
    <property type="entry name" value="N-end_Aminoacyl_Trfase"/>
</dbReference>
<dbReference type="GO" id="GO:0005509">
    <property type="term" value="F:calcium ion binding"/>
    <property type="evidence" value="ECO:0007669"/>
    <property type="project" value="InterPro"/>
</dbReference>
<protein>
    <recommendedName>
        <fullName evidence="2">arginyltransferase</fullName>
        <ecNumber evidence="2">2.3.2.8</ecNumber>
    </recommendedName>
</protein>
<evidence type="ECO:0000313" key="7">
    <source>
        <dbReference type="Proteomes" id="UP000094389"/>
    </source>
</evidence>
<evidence type="ECO:0000256" key="4">
    <source>
        <dbReference type="ARBA" id="ARBA00023315"/>
    </source>
</evidence>
<sequence>MLITHAIYARDRHCGYCHGSKHSSISMGFQCEKMSVDEYDKLINMGFRRSGTFIYKSDVLRTCCPMYTIRTSYEQFRWTKEHKHDVRKFLRALDVAKSETMSYEEVLDSLDQLTPDLAIRWESNEYSDAKYALFAKYQRGVHDDDECSPSGFKQFLCDSPLSNSSVAELRGSLHQCYYYKEQLIAIGVLDVLPSGLSSVYFMYDPDFKSMALGKISALLEMRETRTKLALEYYYMGYYIQDCAKMKYKAKFGGELLNPLDNRYVGFHQRVGFWCFNGQDEDISSTYLQAETSRTRQAVRMLSRLGISYHEEPSTRLEFPTVVPGLVPLDRVIPVLPLLDITVAQQPGHPIKVPFLELRPEYQRVTIDLYRLLGPELYDSAVLV</sequence>
<dbReference type="InterPro" id="IPR002048">
    <property type="entry name" value="EF_hand_dom"/>
</dbReference>
<dbReference type="STRING" id="983966.A0A1E4S8K8"/>
<keyword evidence="7" id="KW-1185">Reference proteome</keyword>
<evidence type="ECO:0000256" key="3">
    <source>
        <dbReference type="ARBA" id="ARBA00022679"/>
    </source>
</evidence>
<dbReference type="InterPro" id="IPR016181">
    <property type="entry name" value="Acyl_CoA_acyltransferase"/>
</dbReference>
<dbReference type="OMA" id="NLRTSCC"/>
<keyword evidence="4" id="KW-0012">Acyltransferase</keyword>
<keyword evidence="3" id="KW-0808">Transferase</keyword>
<comment type="similarity">
    <text evidence="1">Belongs to the R-transferase family.</text>
</comment>
<feature type="domain" description="EF-hand" evidence="5">
    <location>
        <begin position="81"/>
        <end position="116"/>
    </location>
</feature>
<dbReference type="Proteomes" id="UP000094389">
    <property type="component" value="Unassembled WGS sequence"/>
</dbReference>
<gene>
    <name evidence="6" type="ORF">CYBJADRAFT_165208</name>
</gene>
<dbReference type="PROSITE" id="PS50222">
    <property type="entry name" value="EF_HAND_2"/>
    <property type="match status" value="1"/>
</dbReference>
<dbReference type="EC" id="2.3.2.8" evidence="2"/>
<evidence type="ECO:0000256" key="1">
    <source>
        <dbReference type="ARBA" id="ARBA00009991"/>
    </source>
</evidence>
<evidence type="ECO:0000256" key="2">
    <source>
        <dbReference type="ARBA" id="ARBA00012025"/>
    </source>
</evidence>
<proteinExistence type="inferred from homology"/>
<dbReference type="PANTHER" id="PTHR21367:SF1">
    <property type="entry name" value="ARGINYL-TRNA--PROTEIN TRANSFERASE 1"/>
    <property type="match status" value="1"/>
</dbReference>
<dbReference type="Pfam" id="PF04377">
    <property type="entry name" value="ATE_C"/>
    <property type="match status" value="1"/>
</dbReference>
<dbReference type="PANTHER" id="PTHR21367">
    <property type="entry name" value="ARGININE-TRNA-PROTEIN TRANSFERASE 1"/>
    <property type="match status" value="1"/>
</dbReference>
<dbReference type="OrthoDB" id="74183at2759"/>
<dbReference type="Pfam" id="PF04376">
    <property type="entry name" value="ATE_N"/>
    <property type="match status" value="1"/>
</dbReference>
<dbReference type="AlphaFoldDB" id="A0A1E4S8K8"/>
<dbReference type="InterPro" id="IPR007472">
    <property type="entry name" value="N-end_Aminoacyl_Trfase_C"/>
</dbReference>
<evidence type="ECO:0000313" key="6">
    <source>
        <dbReference type="EMBL" id="ODV75803.1"/>
    </source>
</evidence>
<accession>A0A1E4S8K8</accession>
<name>A0A1E4S8K8_CYBJN</name>
<dbReference type="GO" id="GO:0005737">
    <property type="term" value="C:cytoplasm"/>
    <property type="evidence" value="ECO:0007669"/>
    <property type="project" value="TreeGrafter"/>
</dbReference>
<reference evidence="6 7" key="1">
    <citation type="journal article" date="2016" name="Proc. Natl. Acad. Sci. U.S.A.">
        <title>Comparative genomics of biotechnologically important yeasts.</title>
        <authorList>
            <person name="Riley R."/>
            <person name="Haridas S."/>
            <person name="Wolfe K.H."/>
            <person name="Lopes M.R."/>
            <person name="Hittinger C.T."/>
            <person name="Goeker M."/>
            <person name="Salamov A.A."/>
            <person name="Wisecaver J.H."/>
            <person name="Long T.M."/>
            <person name="Calvey C.H."/>
            <person name="Aerts A.L."/>
            <person name="Barry K.W."/>
            <person name="Choi C."/>
            <person name="Clum A."/>
            <person name="Coughlan A.Y."/>
            <person name="Deshpande S."/>
            <person name="Douglass A.P."/>
            <person name="Hanson S.J."/>
            <person name="Klenk H.-P."/>
            <person name="LaButti K.M."/>
            <person name="Lapidus A."/>
            <person name="Lindquist E.A."/>
            <person name="Lipzen A.M."/>
            <person name="Meier-Kolthoff J.P."/>
            <person name="Ohm R.A."/>
            <person name="Otillar R.P."/>
            <person name="Pangilinan J.L."/>
            <person name="Peng Y."/>
            <person name="Rokas A."/>
            <person name="Rosa C.A."/>
            <person name="Scheuner C."/>
            <person name="Sibirny A.A."/>
            <person name="Slot J.C."/>
            <person name="Stielow J.B."/>
            <person name="Sun H."/>
            <person name="Kurtzman C.P."/>
            <person name="Blackwell M."/>
            <person name="Grigoriev I.V."/>
            <person name="Jeffries T.W."/>
        </authorList>
    </citation>
    <scope>NUCLEOTIDE SEQUENCE [LARGE SCALE GENOMIC DNA]</scope>
    <source>
        <strain evidence="7">ATCC 18201 / CBS 1600 / BCRC 20928 / JCM 3617 / NBRC 0987 / NRRL Y-1542</strain>
    </source>
</reference>
<dbReference type="GO" id="GO:0004057">
    <property type="term" value="F:arginyl-tRNA--protein transferase activity"/>
    <property type="evidence" value="ECO:0007669"/>
    <property type="project" value="UniProtKB-EC"/>
</dbReference>
<dbReference type="GeneID" id="30988328"/>
<evidence type="ECO:0000259" key="5">
    <source>
        <dbReference type="PROSITE" id="PS50222"/>
    </source>
</evidence>